<dbReference type="GO" id="GO:0042302">
    <property type="term" value="F:structural constituent of cuticle"/>
    <property type="evidence" value="ECO:0007669"/>
    <property type="project" value="UniProtKB-UniRule"/>
</dbReference>
<dbReference type="RefSeq" id="XP_026272357.2">
    <property type="nucleotide sequence ID" value="XM_026416572.2"/>
</dbReference>
<dbReference type="InterPro" id="IPR051217">
    <property type="entry name" value="Insect_Cuticle_Struc_Prot"/>
</dbReference>
<accession>A0A6J1RTY3</accession>
<keyword evidence="1 2" id="KW-0193">Cuticle</keyword>
<evidence type="ECO:0000256" key="4">
    <source>
        <dbReference type="SAM" id="SignalP"/>
    </source>
</evidence>
<feature type="chain" id="PRO_5039394426" evidence="4">
    <location>
        <begin position="21"/>
        <end position="397"/>
    </location>
</feature>
<dbReference type="GO" id="GO:0005615">
    <property type="term" value="C:extracellular space"/>
    <property type="evidence" value="ECO:0007669"/>
    <property type="project" value="TreeGrafter"/>
</dbReference>
<organism evidence="5 6">
    <name type="scientific">Frankliniella occidentalis</name>
    <name type="common">Western flower thrips</name>
    <name type="synonym">Euthrips occidentalis</name>
    <dbReference type="NCBI Taxonomy" id="133901"/>
    <lineage>
        <taxon>Eukaryota</taxon>
        <taxon>Metazoa</taxon>
        <taxon>Ecdysozoa</taxon>
        <taxon>Arthropoda</taxon>
        <taxon>Hexapoda</taxon>
        <taxon>Insecta</taxon>
        <taxon>Pterygota</taxon>
        <taxon>Neoptera</taxon>
        <taxon>Paraneoptera</taxon>
        <taxon>Thysanoptera</taxon>
        <taxon>Terebrantia</taxon>
        <taxon>Thripoidea</taxon>
        <taxon>Thripidae</taxon>
        <taxon>Frankliniella</taxon>
    </lineage>
</organism>
<evidence type="ECO:0000313" key="5">
    <source>
        <dbReference type="Proteomes" id="UP000504606"/>
    </source>
</evidence>
<dbReference type="KEGG" id="foc:113202380"/>
<keyword evidence="5" id="KW-1185">Reference proteome</keyword>
<evidence type="ECO:0000256" key="3">
    <source>
        <dbReference type="SAM" id="MobiDB-lite"/>
    </source>
</evidence>
<dbReference type="GO" id="GO:0031012">
    <property type="term" value="C:extracellular matrix"/>
    <property type="evidence" value="ECO:0007669"/>
    <property type="project" value="TreeGrafter"/>
</dbReference>
<dbReference type="PANTHER" id="PTHR12236">
    <property type="entry name" value="STRUCTURAL CONTITUENT OF CUTICLE"/>
    <property type="match status" value="1"/>
</dbReference>
<reference evidence="6" key="1">
    <citation type="submission" date="2025-08" db="UniProtKB">
        <authorList>
            <consortium name="RefSeq"/>
        </authorList>
    </citation>
    <scope>IDENTIFICATION</scope>
    <source>
        <tissue evidence="6">Whole organism</tissue>
    </source>
</reference>
<dbReference type="PANTHER" id="PTHR12236:SF86">
    <property type="entry name" value="CCP84AC-RELATED"/>
    <property type="match status" value="1"/>
</dbReference>
<protein>
    <submittedName>
        <fullName evidence="6">Skin secretory protein xP2-like</fullName>
    </submittedName>
</protein>
<sequence>MDPKVGVLLLLAAFLTTASSRSSSASSSASELPPVTKTSAPTTRLTEQDTLDNDEVEAVVAVDSAQTVKQQQREQSGDDGNEYSFEYSVRDSRTGDAKRQEERRRTGGVVLGSYSLLEADGSQRTVEYSAHPVHGFTAVVRRDAGVGAALFVKGPFPTATPALAPALAPALEPAPAVVLVRQLRPQQQLLFGPDAPQQQLVYRGVPQSTAPQLLQVVTPAPARLQAQASTPLPLSSGRLVAVDVQRPSVPSSEDGFVNIGGRERVSPATSVPAGQVQGPHLLLQSLPLLALAPAALHGPNTSPASSFFFFGQQHQQPSAARPEAPAAHRAFFSLPLVQYGPAPSGSAPAAATSGQASASAAYRFPHPDPPVHFATSGQGYTSAVFTAFTNPYVSYAY</sequence>
<dbReference type="InterPro" id="IPR000618">
    <property type="entry name" value="Insect_cuticle"/>
</dbReference>
<feature type="signal peptide" evidence="4">
    <location>
        <begin position="1"/>
        <end position="20"/>
    </location>
</feature>
<evidence type="ECO:0000313" key="6">
    <source>
        <dbReference type="RefSeq" id="XP_026272357.2"/>
    </source>
</evidence>
<feature type="compositionally biased region" description="Low complexity" evidence="3">
    <location>
        <begin position="17"/>
        <end position="30"/>
    </location>
</feature>
<dbReference type="OrthoDB" id="7427568at2759"/>
<feature type="compositionally biased region" description="Polar residues" evidence="3">
    <location>
        <begin position="36"/>
        <end position="45"/>
    </location>
</feature>
<proteinExistence type="predicted"/>
<evidence type="ECO:0000256" key="1">
    <source>
        <dbReference type="ARBA" id="ARBA00022460"/>
    </source>
</evidence>
<feature type="compositionally biased region" description="Basic and acidic residues" evidence="3">
    <location>
        <begin position="88"/>
        <end position="105"/>
    </location>
</feature>
<dbReference type="AlphaFoldDB" id="A0A6J1RTY3"/>
<dbReference type="Pfam" id="PF00379">
    <property type="entry name" value="Chitin_bind_4"/>
    <property type="match status" value="1"/>
</dbReference>
<name>A0A6J1RTY3_FRAOC</name>
<feature type="region of interest" description="Disordered" evidence="3">
    <location>
        <begin position="17"/>
        <end position="105"/>
    </location>
</feature>
<gene>
    <name evidence="6" type="primary">LOC113202380</name>
</gene>
<dbReference type="GeneID" id="113202380"/>
<evidence type="ECO:0000256" key="2">
    <source>
        <dbReference type="PROSITE-ProRule" id="PRU00497"/>
    </source>
</evidence>
<dbReference type="PRINTS" id="PR00947">
    <property type="entry name" value="CUTICLE"/>
</dbReference>
<keyword evidence="4" id="KW-0732">Signal</keyword>
<dbReference type="Proteomes" id="UP000504606">
    <property type="component" value="Unplaced"/>
</dbReference>
<dbReference type="PROSITE" id="PS51155">
    <property type="entry name" value="CHIT_BIND_RR_2"/>
    <property type="match status" value="1"/>
</dbReference>